<dbReference type="Proteomes" id="UP000003835">
    <property type="component" value="Unassembled WGS sequence"/>
</dbReference>
<keyword evidence="2" id="KW-1185">Reference proteome</keyword>
<evidence type="ECO:0000313" key="2">
    <source>
        <dbReference type="Proteomes" id="UP000003835"/>
    </source>
</evidence>
<dbReference type="EMBL" id="DS989851">
    <property type="protein sequence ID" value="EDX74786.1"/>
    <property type="molecule type" value="Genomic_DNA"/>
</dbReference>
<accession>B4VTC5</accession>
<dbReference type="HOGENOM" id="CLU_1926629_0_0_3"/>
<dbReference type="AlphaFoldDB" id="B4VTC5"/>
<dbReference type="eggNOG" id="ENOG5033ZBR">
    <property type="taxonomic scope" value="Bacteria"/>
</dbReference>
<name>B4VTC5_9CYAN</name>
<proteinExistence type="predicted"/>
<protein>
    <submittedName>
        <fullName evidence="1">Uncharacterized protein</fullName>
    </submittedName>
</protein>
<gene>
    <name evidence="1" type="ORF">MC7420_660</name>
</gene>
<organism evidence="1 2">
    <name type="scientific">Coleofasciculus chthonoplastes PCC 7420</name>
    <dbReference type="NCBI Taxonomy" id="118168"/>
    <lineage>
        <taxon>Bacteria</taxon>
        <taxon>Bacillati</taxon>
        <taxon>Cyanobacteriota</taxon>
        <taxon>Cyanophyceae</taxon>
        <taxon>Coleofasciculales</taxon>
        <taxon>Coleofasciculaceae</taxon>
        <taxon>Coleofasciculus</taxon>
    </lineage>
</organism>
<reference evidence="1 2" key="1">
    <citation type="submission" date="2008-07" db="EMBL/GenBank/DDBJ databases">
        <authorList>
            <person name="Tandeau de Marsac N."/>
            <person name="Ferriera S."/>
            <person name="Johnson J."/>
            <person name="Kravitz S."/>
            <person name="Beeson K."/>
            <person name="Sutton G."/>
            <person name="Rogers Y.-H."/>
            <person name="Friedman R."/>
            <person name="Frazier M."/>
            <person name="Venter J.C."/>
        </authorList>
    </citation>
    <scope>NUCLEOTIDE SEQUENCE [LARGE SCALE GENOMIC DNA]</scope>
    <source>
        <strain evidence="1 2">PCC 7420</strain>
    </source>
</reference>
<sequence>MPDVQLFSPKQLALSIQLDLQKIQPYCGTPIAAVYADSLLRTLRTIRDRFPLEPLTEILIAFYDAIAFENRWIDYQANQYQGVRDLLTTLVDSPLSNEDVEQAILKLEDLGFDTLPFGVEFNSGIDLGSDED</sequence>
<evidence type="ECO:0000313" key="1">
    <source>
        <dbReference type="EMBL" id="EDX74786.1"/>
    </source>
</evidence>
<dbReference type="OrthoDB" id="512110at2"/>
<dbReference type="RefSeq" id="WP_006101606.1">
    <property type="nucleotide sequence ID" value="NZ_DS989851.1"/>
</dbReference>